<dbReference type="AlphaFoldDB" id="A0A3S5CMP1"/>
<reference evidence="1" key="1">
    <citation type="submission" date="2018-11" db="EMBL/GenBank/DDBJ databases">
        <authorList>
            <consortium name="Pathogen Informatics"/>
        </authorList>
    </citation>
    <scope>NUCLEOTIDE SEQUENCE</scope>
</reference>
<dbReference type="EMBL" id="CAAALY010050947">
    <property type="protein sequence ID" value="VEL21375.1"/>
    <property type="molecule type" value="Genomic_DNA"/>
</dbReference>
<evidence type="ECO:0000313" key="1">
    <source>
        <dbReference type="EMBL" id="VEL21375.1"/>
    </source>
</evidence>
<evidence type="ECO:0000313" key="2">
    <source>
        <dbReference type="Proteomes" id="UP000784294"/>
    </source>
</evidence>
<name>A0A3S5CMP1_9PLAT</name>
<keyword evidence="2" id="KW-1185">Reference proteome</keyword>
<gene>
    <name evidence="1" type="ORF">PXEA_LOCUS14815</name>
</gene>
<proteinExistence type="predicted"/>
<accession>A0A3S5CMP1</accession>
<sequence>MGIKVGYYGHKRKILRCTSFAHALSNACLRIRRTVTLEENSLYAA</sequence>
<protein>
    <submittedName>
        <fullName evidence="1">Uncharacterized protein</fullName>
    </submittedName>
</protein>
<organism evidence="1 2">
    <name type="scientific">Protopolystoma xenopodis</name>
    <dbReference type="NCBI Taxonomy" id="117903"/>
    <lineage>
        <taxon>Eukaryota</taxon>
        <taxon>Metazoa</taxon>
        <taxon>Spiralia</taxon>
        <taxon>Lophotrochozoa</taxon>
        <taxon>Platyhelminthes</taxon>
        <taxon>Monogenea</taxon>
        <taxon>Polyopisthocotylea</taxon>
        <taxon>Polystomatidea</taxon>
        <taxon>Polystomatidae</taxon>
        <taxon>Protopolystoma</taxon>
    </lineage>
</organism>
<dbReference type="Proteomes" id="UP000784294">
    <property type="component" value="Unassembled WGS sequence"/>
</dbReference>
<comment type="caution">
    <text evidence="1">The sequence shown here is derived from an EMBL/GenBank/DDBJ whole genome shotgun (WGS) entry which is preliminary data.</text>
</comment>